<sequence>MTERHNWQLGDVARLKKPHVCGGLDWRVTRVGMDMDICCLTCGREVRIPRWDFERRVTAQNPGNTLK</sequence>
<evidence type="ECO:0000313" key="2">
    <source>
        <dbReference type="Proteomes" id="UP000824124"/>
    </source>
</evidence>
<proteinExistence type="predicted"/>
<dbReference type="PANTHER" id="PTHR38455">
    <property type="entry name" value="HYPOTHETICAL CYTOSOLIC PROTEIN"/>
    <property type="match status" value="1"/>
</dbReference>
<gene>
    <name evidence="1" type="ORF">IAB00_01900</name>
</gene>
<dbReference type="PANTHER" id="PTHR38455:SF1">
    <property type="entry name" value="DUF951 DOMAIN-CONTAINING PROTEIN"/>
    <property type="match status" value="1"/>
</dbReference>
<dbReference type="InterPro" id="IPR009296">
    <property type="entry name" value="DUF951"/>
</dbReference>
<dbReference type="EMBL" id="DVMH01000012">
    <property type="protein sequence ID" value="HIU09998.1"/>
    <property type="molecule type" value="Genomic_DNA"/>
</dbReference>
<organism evidence="1 2">
    <name type="scientific">Candidatus Avidehalobacter gallistercoris</name>
    <dbReference type="NCBI Taxonomy" id="2840694"/>
    <lineage>
        <taxon>Bacteria</taxon>
        <taxon>Bacillati</taxon>
        <taxon>Bacillota</taxon>
        <taxon>Clostridia</taxon>
        <taxon>Eubacteriales</taxon>
        <taxon>Peptococcaceae</taxon>
        <taxon>Peptococcaceae incertae sedis</taxon>
        <taxon>Candidatus Avidehalobacter</taxon>
    </lineage>
</organism>
<name>A0A9D1HL96_9FIRM</name>
<dbReference type="Pfam" id="PF06107">
    <property type="entry name" value="DUF951"/>
    <property type="match status" value="1"/>
</dbReference>
<reference evidence="1" key="1">
    <citation type="submission" date="2020-10" db="EMBL/GenBank/DDBJ databases">
        <authorList>
            <person name="Gilroy R."/>
        </authorList>
    </citation>
    <scope>NUCLEOTIDE SEQUENCE</scope>
    <source>
        <strain evidence="1">2830</strain>
    </source>
</reference>
<evidence type="ECO:0000313" key="1">
    <source>
        <dbReference type="EMBL" id="HIU09998.1"/>
    </source>
</evidence>
<accession>A0A9D1HL96</accession>
<dbReference type="PIRSF" id="PIRSF037263">
    <property type="entry name" value="DUF951_bac"/>
    <property type="match status" value="1"/>
</dbReference>
<dbReference type="Proteomes" id="UP000824124">
    <property type="component" value="Unassembled WGS sequence"/>
</dbReference>
<reference evidence="1" key="2">
    <citation type="journal article" date="2021" name="PeerJ">
        <title>Extensive microbial diversity within the chicken gut microbiome revealed by metagenomics and culture.</title>
        <authorList>
            <person name="Gilroy R."/>
            <person name="Ravi A."/>
            <person name="Getino M."/>
            <person name="Pursley I."/>
            <person name="Horton D.L."/>
            <person name="Alikhan N.F."/>
            <person name="Baker D."/>
            <person name="Gharbi K."/>
            <person name="Hall N."/>
            <person name="Watson M."/>
            <person name="Adriaenssens E.M."/>
            <person name="Foster-Nyarko E."/>
            <person name="Jarju S."/>
            <person name="Secka A."/>
            <person name="Antonio M."/>
            <person name="Oren A."/>
            <person name="Chaudhuri R.R."/>
            <person name="La Ragione R."/>
            <person name="Hildebrand F."/>
            <person name="Pallen M.J."/>
        </authorList>
    </citation>
    <scope>NUCLEOTIDE SEQUENCE</scope>
    <source>
        <strain evidence="1">2830</strain>
    </source>
</reference>
<comment type="caution">
    <text evidence="1">The sequence shown here is derived from an EMBL/GenBank/DDBJ whole genome shotgun (WGS) entry which is preliminary data.</text>
</comment>
<dbReference type="AlphaFoldDB" id="A0A9D1HL96"/>
<protein>
    <submittedName>
        <fullName evidence="1">DUF951 domain-containing protein</fullName>
    </submittedName>
</protein>